<dbReference type="PANTHER" id="PTHR30012:SF0">
    <property type="entry name" value="TYPE II SECRETION SYSTEM PROTEIN F-RELATED"/>
    <property type="match status" value="1"/>
</dbReference>
<feature type="transmembrane region" description="Helical" evidence="7">
    <location>
        <begin position="175"/>
        <end position="197"/>
    </location>
</feature>
<evidence type="ECO:0000256" key="2">
    <source>
        <dbReference type="ARBA" id="ARBA00005745"/>
    </source>
</evidence>
<protein>
    <submittedName>
        <fullName evidence="9">Type II secretion system inner membrane protein GspF</fullName>
    </submittedName>
</protein>
<evidence type="ECO:0000313" key="9">
    <source>
        <dbReference type="EMBL" id="GAA5143972.1"/>
    </source>
</evidence>
<evidence type="ECO:0000256" key="3">
    <source>
        <dbReference type="ARBA" id="ARBA00022475"/>
    </source>
</evidence>
<accession>A0ABP9PDD5</accession>
<keyword evidence="5 7" id="KW-1133">Transmembrane helix</keyword>
<feature type="transmembrane region" description="Helical" evidence="7">
    <location>
        <begin position="133"/>
        <end position="154"/>
    </location>
</feature>
<evidence type="ECO:0000256" key="4">
    <source>
        <dbReference type="ARBA" id="ARBA00022692"/>
    </source>
</evidence>
<keyword evidence="10" id="KW-1185">Reference proteome</keyword>
<dbReference type="InterPro" id="IPR018076">
    <property type="entry name" value="T2SS_GspF_dom"/>
</dbReference>
<evidence type="ECO:0000259" key="8">
    <source>
        <dbReference type="Pfam" id="PF00482"/>
    </source>
</evidence>
<dbReference type="PANTHER" id="PTHR30012">
    <property type="entry name" value="GENERAL SECRETION PATHWAY PROTEIN"/>
    <property type="match status" value="1"/>
</dbReference>
<keyword evidence="4 7" id="KW-0812">Transmembrane</keyword>
<dbReference type="PRINTS" id="PR00812">
    <property type="entry name" value="BCTERIALGSPF"/>
</dbReference>
<comment type="caution">
    <text evidence="9">The sequence shown here is derived from an EMBL/GenBank/DDBJ whole genome shotgun (WGS) entry which is preliminary data.</text>
</comment>
<feature type="transmembrane region" description="Helical" evidence="7">
    <location>
        <begin position="377"/>
        <end position="398"/>
    </location>
</feature>
<feature type="domain" description="Type II secretion system protein GspF" evidence="8">
    <location>
        <begin position="278"/>
        <end position="399"/>
    </location>
</feature>
<keyword evidence="6 7" id="KW-0472">Membrane</keyword>
<keyword evidence="3" id="KW-1003">Cell membrane</keyword>
<evidence type="ECO:0000313" key="10">
    <source>
        <dbReference type="Proteomes" id="UP001499852"/>
    </source>
</evidence>
<comment type="subcellular location">
    <subcellularLocation>
        <location evidence="1">Cell membrane</location>
        <topology evidence="1">Multi-pass membrane protein</topology>
    </subcellularLocation>
</comment>
<evidence type="ECO:0000256" key="1">
    <source>
        <dbReference type="ARBA" id="ARBA00004651"/>
    </source>
</evidence>
<comment type="similarity">
    <text evidence="2">Belongs to the GSP F family.</text>
</comment>
<gene>
    <name evidence="9" type="primary">gspF_2</name>
    <name evidence="9" type="ORF">GCM10023213_33090</name>
</gene>
<evidence type="ECO:0000256" key="6">
    <source>
        <dbReference type="ARBA" id="ARBA00023136"/>
    </source>
</evidence>
<dbReference type="Gene3D" id="1.20.81.30">
    <property type="entry name" value="Type II secretion system (T2SS), domain F"/>
    <property type="match status" value="2"/>
</dbReference>
<reference evidence="10" key="1">
    <citation type="journal article" date="2019" name="Int. J. Syst. Evol. Microbiol.">
        <title>The Global Catalogue of Microorganisms (GCM) 10K type strain sequencing project: providing services to taxonomists for standard genome sequencing and annotation.</title>
        <authorList>
            <consortium name="The Broad Institute Genomics Platform"/>
            <consortium name="The Broad Institute Genome Sequencing Center for Infectious Disease"/>
            <person name="Wu L."/>
            <person name="Ma J."/>
        </authorList>
    </citation>
    <scope>NUCLEOTIDE SEQUENCE [LARGE SCALE GENOMIC DNA]</scope>
    <source>
        <strain evidence="10">JCM 18053</strain>
    </source>
</reference>
<dbReference type="Pfam" id="PF00482">
    <property type="entry name" value="T2SSF"/>
    <property type="match status" value="2"/>
</dbReference>
<dbReference type="InterPro" id="IPR003004">
    <property type="entry name" value="GspF/PilC"/>
</dbReference>
<feature type="domain" description="Type II secretion system protein GspF" evidence="8">
    <location>
        <begin position="75"/>
        <end position="198"/>
    </location>
</feature>
<name>A0ABP9PDD5_9BACT</name>
<dbReference type="EMBL" id="BAABIA010000006">
    <property type="protein sequence ID" value="GAA5143972.1"/>
    <property type="molecule type" value="Genomic_DNA"/>
</dbReference>
<feature type="transmembrane region" description="Helical" evidence="7">
    <location>
        <begin position="229"/>
        <end position="247"/>
    </location>
</feature>
<organism evidence="9 10">
    <name type="scientific">Prosthecobacter algae</name>
    <dbReference type="NCBI Taxonomy" id="1144682"/>
    <lineage>
        <taxon>Bacteria</taxon>
        <taxon>Pseudomonadati</taxon>
        <taxon>Verrucomicrobiota</taxon>
        <taxon>Verrucomicrobiia</taxon>
        <taxon>Verrucomicrobiales</taxon>
        <taxon>Verrucomicrobiaceae</taxon>
        <taxon>Prosthecobacter</taxon>
    </lineage>
</organism>
<evidence type="ECO:0000256" key="5">
    <source>
        <dbReference type="ARBA" id="ARBA00022989"/>
    </source>
</evidence>
<evidence type="ECO:0000256" key="7">
    <source>
        <dbReference type="SAM" id="Phobius"/>
    </source>
</evidence>
<dbReference type="Proteomes" id="UP001499852">
    <property type="component" value="Unassembled WGS sequence"/>
</dbReference>
<proteinExistence type="inferred from homology"/>
<dbReference type="InterPro" id="IPR042094">
    <property type="entry name" value="T2SS_GspF_sf"/>
</dbReference>
<dbReference type="RefSeq" id="WP_345737497.1">
    <property type="nucleotide sequence ID" value="NZ_BAABIA010000006.1"/>
</dbReference>
<sequence>MPTFSYSAHGPSGVITGQLAASDRAEAMSLLGKQRLQPFKLEQSGSTAAAATSRSALPAAPTGPLRLKLAQVLLFTEELSDLLGAGIQLEPALATMERRRELSGVKTLASVLRSKVRDGMPFSKAVAATSPSFGHLFCALATAGEASGTLPLILRRQVAYLRSLAALRSKVAFALIYPAFLVVAAVSVTLLFIVYLIPKLTELLDSTGGSLPLGAQIILKFSEVFKATWWMLGLGIFCLFIAVKAWLKKPESQVPWARFLLRLPLFGNILKARFYVQFLETMSNLLGSGLPMVQAMQLTHQAIENPYFQKEFESVMRHVGEGVSLSRALDRSAIFPPLLLDMVSVGEQTGDLSAALAKAAERFDRELAQKVEKLSAMVQPLIVCLMAGMVGIMAYLMITTIFQTISGMSQ</sequence>